<dbReference type="CDD" id="cd04301">
    <property type="entry name" value="NAT_SF"/>
    <property type="match status" value="1"/>
</dbReference>
<protein>
    <recommendedName>
        <fullName evidence="1">N-acetyltransferase domain-containing protein</fullName>
    </recommendedName>
</protein>
<dbReference type="AlphaFoldDB" id="A0A1G2LFV2"/>
<dbReference type="EMBL" id="MHQV01000026">
    <property type="protein sequence ID" value="OHA10533.1"/>
    <property type="molecule type" value="Genomic_DNA"/>
</dbReference>
<evidence type="ECO:0000313" key="3">
    <source>
        <dbReference type="Proteomes" id="UP000179052"/>
    </source>
</evidence>
<proteinExistence type="predicted"/>
<feature type="domain" description="N-acetyltransferase" evidence="1">
    <location>
        <begin position="35"/>
        <end position="133"/>
    </location>
</feature>
<comment type="caution">
    <text evidence="2">The sequence shown here is derived from an EMBL/GenBank/DDBJ whole genome shotgun (WGS) entry which is preliminary data.</text>
</comment>
<organism evidence="2 3">
    <name type="scientific">Candidatus Sungbacteria bacterium RIFCSPLOWO2_02_FULL_48_13b</name>
    <dbReference type="NCBI Taxonomy" id="1802283"/>
    <lineage>
        <taxon>Bacteria</taxon>
        <taxon>Candidatus Sungiibacteriota</taxon>
    </lineage>
</organism>
<sequence>MIFPTLDELEKSVEAGERYFQTADDPSQSEATVENCQKIIAVDPHAFIIERVDGQLAAYSSVLPTSNAVKNDFLMGKITERELLAIATSEPAFETLYLLVFFVLPEYRERGIASRLVKEQIGYFKGKYGINDYYAWAWSEEGKKLISALGRDLKISIALPAYSK</sequence>
<dbReference type="InterPro" id="IPR016181">
    <property type="entry name" value="Acyl_CoA_acyltransferase"/>
</dbReference>
<name>A0A1G2LFV2_9BACT</name>
<dbReference type="SUPFAM" id="SSF55729">
    <property type="entry name" value="Acyl-CoA N-acyltransferases (Nat)"/>
    <property type="match status" value="1"/>
</dbReference>
<evidence type="ECO:0000259" key="1">
    <source>
        <dbReference type="Pfam" id="PF00583"/>
    </source>
</evidence>
<dbReference type="Gene3D" id="3.40.630.30">
    <property type="match status" value="1"/>
</dbReference>
<dbReference type="Proteomes" id="UP000179052">
    <property type="component" value="Unassembled WGS sequence"/>
</dbReference>
<dbReference type="Pfam" id="PF00583">
    <property type="entry name" value="Acetyltransf_1"/>
    <property type="match status" value="1"/>
</dbReference>
<reference evidence="2 3" key="1">
    <citation type="journal article" date="2016" name="Nat. Commun.">
        <title>Thousands of microbial genomes shed light on interconnected biogeochemical processes in an aquifer system.</title>
        <authorList>
            <person name="Anantharaman K."/>
            <person name="Brown C.T."/>
            <person name="Hug L.A."/>
            <person name="Sharon I."/>
            <person name="Castelle C.J."/>
            <person name="Probst A.J."/>
            <person name="Thomas B.C."/>
            <person name="Singh A."/>
            <person name="Wilkins M.J."/>
            <person name="Karaoz U."/>
            <person name="Brodie E.L."/>
            <person name="Williams K.H."/>
            <person name="Hubbard S.S."/>
            <person name="Banfield J.F."/>
        </authorList>
    </citation>
    <scope>NUCLEOTIDE SEQUENCE [LARGE SCALE GENOMIC DNA]</scope>
</reference>
<dbReference type="GO" id="GO:0016747">
    <property type="term" value="F:acyltransferase activity, transferring groups other than amino-acyl groups"/>
    <property type="evidence" value="ECO:0007669"/>
    <property type="project" value="InterPro"/>
</dbReference>
<evidence type="ECO:0000313" key="2">
    <source>
        <dbReference type="EMBL" id="OHA10533.1"/>
    </source>
</evidence>
<dbReference type="InterPro" id="IPR000182">
    <property type="entry name" value="GNAT_dom"/>
</dbReference>
<gene>
    <name evidence="2" type="ORF">A3H71_02625</name>
</gene>
<accession>A0A1G2LFV2</accession>